<reference evidence="1 2" key="1">
    <citation type="submission" date="2018-07" db="EMBL/GenBank/DDBJ databases">
        <title>Genomic Encyclopedia of Type Strains, Phase IV (KMG-IV): sequencing the most valuable type-strain genomes for metagenomic binning, comparative biology and taxonomic classification.</title>
        <authorList>
            <person name="Goeker M."/>
        </authorList>
    </citation>
    <scope>NUCLEOTIDE SEQUENCE [LARGE SCALE GENOMIC DNA]</scope>
    <source>
        <strain evidence="1 2">DSM 44952</strain>
    </source>
</reference>
<evidence type="ECO:0000313" key="1">
    <source>
        <dbReference type="EMBL" id="RDI46368.1"/>
    </source>
</evidence>
<proteinExistence type="predicted"/>
<evidence type="ECO:0000313" key="2">
    <source>
        <dbReference type="Proteomes" id="UP000255355"/>
    </source>
</evidence>
<protein>
    <submittedName>
        <fullName evidence="1">Uncharacterized protein</fullName>
    </submittedName>
</protein>
<accession>A0A370GRN2</accession>
<dbReference type="AlphaFoldDB" id="A0A370GRN2"/>
<sequence>MDRLVHAKGLAMERTIVEIIAVTAHSVPVGPLSVELAHRVMQVHAGCATDCCPNKKAAYDILVTAGHIVPDSSRSRAYGIGMLRRPARRRATR</sequence>
<organism evidence="1 2">
    <name type="scientific">Nocardia mexicana</name>
    <dbReference type="NCBI Taxonomy" id="279262"/>
    <lineage>
        <taxon>Bacteria</taxon>
        <taxon>Bacillati</taxon>
        <taxon>Actinomycetota</taxon>
        <taxon>Actinomycetes</taxon>
        <taxon>Mycobacteriales</taxon>
        <taxon>Nocardiaceae</taxon>
        <taxon>Nocardia</taxon>
    </lineage>
</organism>
<gene>
    <name evidence="1" type="ORF">DFR68_111127</name>
</gene>
<keyword evidence="2" id="KW-1185">Reference proteome</keyword>
<name>A0A370GRN2_9NOCA</name>
<dbReference type="RefSeq" id="WP_147289069.1">
    <property type="nucleotide sequence ID" value="NZ_QQAZ01000011.1"/>
</dbReference>
<comment type="caution">
    <text evidence="1">The sequence shown here is derived from an EMBL/GenBank/DDBJ whole genome shotgun (WGS) entry which is preliminary data.</text>
</comment>
<dbReference type="Proteomes" id="UP000255355">
    <property type="component" value="Unassembled WGS sequence"/>
</dbReference>
<dbReference type="EMBL" id="QQAZ01000011">
    <property type="protein sequence ID" value="RDI46368.1"/>
    <property type="molecule type" value="Genomic_DNA"/>
</dbReference>
<dbReference type="OrthoDB" id="4555504at2"/>
<dbReference type="STRING" id="1210089.GCA_001613165_02915"/>